<evidence type="ECO:0000313" key="3">
    <source>
        <dbReference type="Proteomes" id="UP001500227"/>
    </source>
</evidence>
<keyword evidence="1" id="KW-0732">Signal</keyword>
<evidence type="ECO:0000313" key="2">
    <source>
        <dbReference type="EMBL" id="GAA5090307.1"/>
    </source>
</evidence>
<keyword evidence="3" id="KW-1185">Reference proteome</keyword>
<protein>
    <submittedName>
        <fullName evidence="2">Lipoprotein</fullName>
    </submittedName>
</protein>
<dbReference type="EMBL" id="BAABKD010000009">
    <property type="protein sequence ID" value="GAA5090307.1"/>
    <property type="molecule type" value="Genomic_DNA"/>
</dbReference>
<comment type="caution">
    <text evidence="2">The sequence shown here is derived from an EMBL/GenBank/DDBJ whole genome shotgun (WGS) entry which is preliminary data.</text>
</comment>
<dbReference type="RefSeq" id="WP_345370694.1">
    <property type="nucleotide sequence ID" value="NZ_BAABKD010000009.1"/>
</dbReference>
<feature type="chain" id="PRO_5047362246" evidence="1">
    <location>
        <begin position="23"/>
        <end position="158"/>
    </location>
</feature>
<reference evidence="3" key="1">
    <citation type="journal article" date="2019" name="Int. J. Syst. Evol. Microbiol.">
        <title>The Global Catalogue of Microorganisms (GCM) 10K type strain sequencing project: providing services to taxonomists for standard genome sequencing and annotation.</title>
        <authorList>
            <consortium name="The Broad Institute Genomics Platform"/>
            <consortium name="The Broad Institute Genome Sequencing Center for Infectious Disease"/>
            <person name="Wu L."/>
            <person name="Ma J."/>
        </authorList>
    </citation>
    <scope>NUCLEOTIDE SEQUENCE [LARGE SCALE GENOMIC DNA]</scope>
    <source>
        <strain evidence="3">JCM 18423</strain>
    </source>
</reference>
<name>A0ABP9M727_9BURK</name>
<evidence type="ECO:0000256" key="1">
    <source>
        <dbReference type="SAM" id="SignalP"/>
    </source>
</evidence>
<accession>A0ABP9M727</accession>
<proteinExistence type="predicted"/>
<gene>
    <name evidence="2" type="ORF">GCM10023337_14440</name>
</gene>
<feature type="signal peptide" evidence="1">
    <location>
        <begin position="1"/>
        <end position="22"/>
    </location>
</feature>
<sequence>MAFIVLAMASWLSACTTSSVGSAVGAVSGLATSAATANPAVGYAVGIGVQAATDASIKAVLRHWTTQQQDLIAQLAGELPLGQSRAWAVHRTIPYGREKGQLEVIRDIPNALAFCRELLFTVEEKEQTQAYTAVICKQQQQWKWASAEPAVPRWRGLQ</sequence>
<keyword evidence="2" id="KW-0449">Lipoprotein</keyword>
<organism evidence="2 3">
    <name type="scientific">Paenalcaligenes hermetiae</name>
    <dbReference type="NCBI Taxonomy" id="1157987"/>
    <lineage>
        <taxon>Bacteria</taxon>
        <taxon>Pseudomonadati</taxon>
        <taxon>Pseudomonadota</taxon>
        <taxon>Betaproteobacteria</taxon>
        <taxon>Burkholderiales</taxon>
        <taxon>Alcaligenaceae</taxon>
        <taxon>Paenalcaligenes</taxon>
    </lineage>
</organism>
<dbReference type="Proteomes" id="UP001500227">
    <property type="component" value="Unassembled WGS sequence"/>
</dbReference>